<dbReference type="InterPro" id="IPR056923">
    <property type="entry name" value="Minor_tail_gp31_C"/>
</dbReference>
<gene>
    <name evidence="2" type="ORF">D2T29_13815</name>
</gene>
<reference evidence="2 3" key="1">
    <citation type="submission" date="2019-01" db="EMBL/GenBank/DDBJ databases">
        <title>Sinorhodobacter populi sp. nov. isolated from the symptomatic bark tissue of Populus euramericana canker.</title>
        <authorList>
            <person name="Xu G."/>
        </authorList>
    </citation>
    <scope>NUCLEOTIDE SEQUENCE [LARGE SCALE GENOMIC DNA]</scope>
    <source>
        <strain evidence="2 3">07D10-4-3</strain>
    </source>
</reference>
<evidence type="ECO:0000313" key="2">
    <source>
        <dbReference type="EMBL" id="RWR29855.1"/>
    </source>
</evidence>
<dbReference type="RefSeq" id="WP_128232912.1">
    <property type="nucleotide sequence ID" value="NZ_SAUY01000018.1"/>
</dbReference>
<evidence type="ECO:0000313" key="3">
    <source>
        <dbReference type="Proteomes" id="UP000284451"/>
    </source>
</evidence>
<evidence type="ECO:0000259" key="1">
    <source>
        <dbReference type="Pfam" id="PF24243"/>
    </source>
</evidence>
<dbReference type="EMBL" id="SAUY01000018">
    <property type="protein sequence ID" value="RWR29855.1"/>
    <property type="molecule type" value="Genomic_DNA"/>
</dbReference>
<proteinExistence type="predicted"/>
<dbReference type="Pfam" id="PF24243">
    <property type="entry name" value="Phage_tail_C"/>
    <property type="match status" value="1"/>
</dbReference>
<reference evidence="2 3" key="2">
    <citation type="submission" date="2019-01" db="EMBL/GenBank/DDBJ databases">
        <authorList>
            <person name="Li Y."/>
        </authorList>
    </citation>
    <scope>NUCLEOTIDE SEQUENCE [LARGE SCALE GENOMIC DNA]</scope>
    <source>
        <strain evidence="2 3">07D10-4-3</strain>
    </source>
</reference>
<feature type="domain" description="Minor tail protein gp31 C-terminal" evidence="1">
    <location>
        <begin position="112"/>
        <end position="133"/>
    </location>
</feature>
<name>A0A443KAT8_9RHOB</name>
<sequence length="136" mass="14173">MPTSTVTFALKLPSGSPVAGGRAAFSLSGFDLDSGIIIPVVVEAEIATDGTGSVELWPNISGLKNTSYKVTITLPNSQKLELGNIFVPQSDTPVALHMLVPAGALAELSTMVLTQAEYDALEAPSGQTIYLIRAEV</sequence>
<dbReference type="Proteomes" id="UP000284451">
    <property type="component" value="Unassembled WGS sequence"/>
</dbReference>
<comment type="caution">
    <text evidence="2">The sequence shown here is derived from an EMBL/GenBank/DDBJ whole genome shotgun (WGS) entry which is preliminary data.</text>
</comment>
<dbReference type="AlphaFoldDB" id="A0A443KAT8"/>
<organism evidence="2 3">
    <name type="scientific">Paenirhodobacter populi</name>
    <dbReference type="NCBI Taxonomy" id="2306993"/>
    <lineage>
        <taxon>Bacteria</taxon>
        <taxon>Pseudomonadati</taxon>
        <taxon>Pseudomonadota</taxon>
        <taxon>Alphaproteobacteria</taxon>
        <taxon>Rhodobacterales</taxon>
        <taxon>Rhodobacter group</taxon>
        <taxon>Paenirhodobacter</taxon>
    </lineage>
</organism>
<protein>
    <recommendedName>
        <fullName evidence="1">Minor tail protein gp31 C-terminal domain-containing protein</fullName>
    </recommendedName>
</protein>
<accession>A0A443KAT8</accession>